<evidence type="ECO:0000313" key="1">
    <source>
        <dbReference type="EMBL" id="MBW84805.1"/>
    </source>
</evidence>
<proteinExistence type="predicted"/>
<protein>
    <submittedName>
        <fullName evidence="1">Uncharacterized protein</fullName>
    </submittedName>
</protein>
<accession>A0A2P2IU98</accession>
<organism evidence="1">
    <name type="scientific">Rhizophora mucronata</name>
    <name type="common">Asiatic mangrove</name>
    <dbReference type="NCBI Taxonomy" id="61149"/>
    <lineage>
        <taxon>Eukaryota</taxon>
        <taxon>Viridiplantae</taxon>
        <taxon>Streptophyta</taxon>
        <taxon>Embryophyta</taxon>
        <taxon>Tracheophyta</taxon>
        <taxon>Spermatophyta</taxon>
        <taxon>Magnoliopsida</taxon>
        <taxon>eudicotyledons</taxon>
        <taxon>Gunneridae</taxon>
        <taxon>Pentapetalae</taxon>
        <taxon>rosids</taxon>
        <taxon>fabids</taxon>
        <taxon>Malpighiales</taxon>
        <taxon>Rhizophoraceae</taxon>
        <taxon>Rhizophora</taxon>
    </lineage>
</organism>
<sequence>MCLIEVPAIQSRFSNLVIASVESNRASMHEKYLHKHCPP</sequence>
<dbReference type="EMBL" id="GGEC01004322">
    <property type="protein sequence ID" value="MBW84805.1"/>
    <property type="molecule type" value="Transcribed_RNA"/>
</dbReference>
<reference evidence="1" key="1">
    <citation type="submission" date="2018-02" db="EMBL/GenBank/DDBJ databases">
        <title>Rhizophora mucronata_Transcriptome.</title>
        <authorList>
            <person name="Meera S.P."/>
            <person name="Sreeshan A."/>
            <person name="Augustine A."/>
        </authorList>
    </citation>
    <scope>NUCLEOTIDE SEQUENCE</scope>
    <source>
        <tissue evidence="1">Leaf</tissue>
    </source>
</reference>
<name>A0A2P2IU98_RHIMU</name>
<dbReference type="AlphaFoldDB" id="A0A2P2IU98"/>